<dbReference type="GO" id="GO:0004197">
    <property type="term" value="F:cysteine-type endopeptidase activity"/>
    <property type="evidence" value="ECO:0007669"/>
    <property type="project" value="InterPro"/>
</dbReference>
<sequence>MANYWAIEIGITQYRFLPPLSYAQRDAELLHQTLLQSGFSPGCCSLMADQITQSETDSGFPSKANICSAIARFQSAVQSEDLLICFFSGYGVQHQDQDYLLPIEADPAHIAETGLAVADLLQQLKAFPSRNILLLLDANRNQLGLNPAGLTSANYGFGSQTMQLAQALEIAVLLSCQPDQFSHQPLALRQGIFTAALANALSDCMTLEQLVSRLSLQLPQLSEEFWRPRQDLQAVVPASLRYQMLLPEARAIRPSSRESSRESGRSLGSSLRLLAGGQSAPDRPSEPQGFGLGQRLSALMAQAFPGGADGSSNFSISGSTGDATALAFPDGLEAVGLSDQFFWRRLLAQGGLIAGILLFGVILRNSGSLINSTDALSAQPDAGQSSAPAALQPTANPIQTGQPADQPALAPVAAIDPALLMQSAQSAVAAQQYDEANRQLVQIPAAQRSVEQQQLLEQVNRELLNQAKTLLIRTRSPMTENQVSDLVEAIKVARLIKPDQPLSAEAQQNIDRWSRLILDMAQGRAARANESSVMDAADNYTKAVAAARLVPDDQAVHDQAQQAVSLWSQKIFDLATTRASNGELDLAIQIGELVPSKTPAHAAAQEAIANWRNQPSPVN</sequence>
<reference evidence="3" key="1">
    <citation type="submission" date="2021-05" db="EMBL/GenBank/DDBJ databases">
        <authorList>
            <person name="Pietrasiak N."/>
            <person name="Ward R."/>
            <person name="Stajich J.E."/>
            <person name="Kurbessoian T."/>
        </authorList>
    </citation>
    <scope>NUCLEOTIDE SEQUENCE</scope>
    <source>
        <strain evidence="3">GSE-TBD4-15B</strain>
    </source>
</reference>
<organism evidence="3 4">
    <name type="scientific">Pegethrix bostrychoides GSE-TBD4-15B</name>
    <dbReference type="NCBI Taxonomy" id="2839662"/>
    <lineage>
        <taxon>Bacteria</taxon>
        <taxon>Bacillati</taxon>
        <taxon>Cyanobacteriota</taxon>
        <taxon>Cyanophyceae</taxon>
        <taxon>Oculatellales</taxon>
        <taxon>Oculatellaceae</taxon>
        <taxon>Pegethrix</taxon>
    </lineage>
</organism>
<dbReference type="GO" id="GO:0006508">
    <property type="term" value="P:proteolysis"/>
    <property type="evidence" value="ECO:0007669"/>
    <property type="project" value="InterPro"/>
</dbReference>
<feature type="compositionally biased region" description="Polar residues" evidence="1">
    <location>
        <begin position="375"/>
        <end position="403"/>
    </location>
</feature>
<feature type="region of interest" description="Disordered" evidence="1">
    <location>
        <begin position="375"/>
        <end position="405"/>
    </location>
</feature>
<proteinExistence type="predicted"/>
<dbReference type="EMBL" id="JAHHHV010000001">
    <property type="protein sequence ID" value="MBW4463811.1"/>
    <property type="molecule type" value="Genomic_DNA"/>
</dbReference>
<dbReference type="PANTHER" id="PTHR22576:SF37">
    <property type="entry name" value="MUCOSA-ASSOCIATED LYMPHOID TISSUE LYMPHOMA TRANSLOCATION PROTEIN 1"/>
    <property type="match status" value="1"/>
</dbReference>
<gene>
    <name evidence="3" type="ORF">KME07_00015</name>
</gene>
<dbReference type="PANTHER" id="PTHR22576">
    <property type="entry name" value="MUCOSA ASSOCIATED LYMPHOID TISSUE LYMPHOMA TRANSLOCATION PROTEIN 1/PARACASPASE"/>
    <property type="match status" value="1"/>
</dbReference>
<comment type="caution">
    <text evidence="3">The sequence shown here is derived from an EMBL/GenBank/DDBJ whole genome shotgun (WGS) entry which is preliminary data.</text>
</comment>
<name>A0A951P6A2_9CYAN</name>
<accession>A0A951P6A2</accession>
<dbReference type="InterPro" id="IPR052039">
    <property type="entry name" value="Caspase-related_regulators"/>
</dbReference>
<dbReference type="SUPFAM" id="SSF52129">
    <property type="entry name" value="Caspase-like"/>
    <property type="match status" value="1"/>
</dbReference>
<evidence type="ECO:0000313" key="3">
    <source>
        <dbReference type="EMBL" id="MBW4463811.1"/>
    </source>
</evidence>
<dbReference type="AlphaFoldDB" id="A0A951P6A2"/>
<dbReference type="Proteomes" id="UP000707356">
    <property type="component" value="Unassembled WGS sequence"/>
</dbReference>
<evidence type="ECO:0000256" key="1">
    <source>
        <dbReference type="SAM" id="MobiDB-lite"/>
    </source>
</evidence>
<dbReference type="InterPro" id="IPR029030">
    <property type="entry name" value="Caspase-like_dom_sf"/>
</dbReference>
<evidence type="ECO:0000313" key="4">
    <source>
        <dbReference type="Proteomes" id="UP000707356"/>
    </source>
</evidence>
<dbReference type="Pfam" id="PF00656">
    <property type="entry name" value="Peptidase_C14"/>
    <property type="match status" value="1"/>
</dbReference>
<protein>
    <submittedName>
        <fullName evidence="3">Caspase family protein</fullName>
    </submittedName>
</protein>
<feature type="domain" description="Peptidase C14 caspase" evidence="2">
    <location>
        <begin position="5"/>
        <end position="218"/>
    </location>
</feature>
<reference evidence="3" key="2">
    <citation type="journal article" date="2022" name="Microbiol. Resour. Announc.">
        <title>Metagenome Sequencing to Explore Phylogenomics of Terrestrial Cyanobacteria.</title>
        <authorList>
            <person name="Ward R.D."/>
            <person name="Stajich J.E."/>
            <person name="Johansen J.R."/>
            <person name="Huntemann M."/>
            <person name="Clum A."/>
            <person name="Foster B."/>
            <person name="Foster B."/>
            <person name="Roux S."/>
            <person name="Palaniappan K."/>
            <person name="Varghese N."/>
            <person name="Mukherjee S."/>
            <person name="Reddy T.B.K."/>
            <person name="Daum C."/>
            <person name="Copeland A."/>
            <person name="Chen I.A."/>
            <person name="Ivanova N.N."/>
            <person name="Kyrpides N.C."/>
            <person name="Shapiro N."/>
            <person name="Eloe-Fadrosh E.A."/>
            <person name="Pietrasiak N."/>
        </authorList>
    </citation>
    <scope>NUCLEOTIDE SEQUENCE</scope>
    <source>
        <strain evidence="3">GSE-TBD4-15B</strain>
    </source>
</reference>
<dbReference type="InterPro" id="IPR011600">
    <property type="entry name" value="Pept_C14_caspase"/>
</dbReference>
<dbReference type="Gene3D" id="3.40.50.1460">
    <property type="match status" value="1"/>
</dbReference>
<evidence type="ECO:0000259" key="2">
    <source>
        <dbReference type="Pfam" id="PF00656"/>
    </source>
</evidence>